<organism evidence="2 3">
    <name type="scientific">Puccinia striiformis</name>
    <dbReference type="NCBI Taxonomy" id="27350"/>
    <lineage>
        <taxon>Eukaryota</taxon>
        <taxon>Fungi</taxon>
        <taxon>Dikarya</taxon>
        <taxon>Basidiomycota</taxon>
        <taxon>Pucciniomycotina</taxon>
        <taxon>Pucciniomycetes</taxon>
        <taxon>Pucciniales</taxon>
        <taxon>Pucciniaceae</taxon>
        <taxon>Puccinia</taxon>
    </lineage>
</organism>
<feature type="compositionally biased region" description="Basic residues" evidence="1">
    <location>
        <begin position="165"/>
        <end position="186"/>
    </location>
</feature>
<dbReference type="VEuPathDB" id="FungiDB:PSTT_16292"/>
<feature type="compositionally biased region" description="Basic residues" evidence="1">
    <location>
        <begin position="102"/>
        <end position="116"/>
    </location>
</feature>
<dbReference type="EMBL" id="PKSL01000349">
    <property type="protein sequence ID" value="POV95345.1"/>
    <property type="molecule type" value="Genomic_DNA"/>
</dbReference>
<feature type="region of interest" description="Disordered" evidence="1">
    <location>
        <begin position="425"/>
        <end position="449"/>
    </location>
</feature>
<feature type="compositionally biased region" description="Pro residues" evidence="1">
    <location>
        <begin position="89"/>
        <end position="98"/>
    </location>
</feature>
<feature type="compositionally biased region" description="Basic residues" evidence="1">
    <location>
        <begin position="273"/>
        <end position="286"/>
    </location>
</feature>
<protein>
    <submittedName>
        <fullName evidence="2">Uncharacterized protein</fullName>
    </submittedName>
</protein>
<feature type="compositionally biased region" description="Polar residues" evidence="1">
    <location>
        <begin position="209"/>
        <end position="230"/>
    </location>
</feature>
<keyword evidence="3" id="KW-1185">Reference proteome</keyword>
<feature type="compositionally biased region" description="Low complexity" evidence="1">
    <location>
        <begin position="287"/>
        <end position="310"/>
    </location>
</feature>
<evidence type="ECO:0000313" key="3">
    <source>
        <dbReference type="Proteomes" id="UP000239156"/>
    </source>
</evidence>
<feature type="region of interest" description="Disordered" evidence="1">
    <location>
        <begin position="1"/>
        <end position="312"/>
    </location>
</feature>
<name>A0A2S4UDF6_9BASI</name>
<feature type="compositionally biased region" description="Polar residues" evidence="1">
    <location>
        <begin position="124"/>
        <end position="134"/>
    </location>
</feature>
<comment type="caution">
    <text evidence="2">The sequence shown here is derived from an EMBL/GenBank/DDBJ whole genome shotgun (WGS) entry which is preliminary data.</text>
</comment>
<proteinExistence type="predicted"/>
<dbReference type="Proteomes" id="UP000239156">
    <property type="component" value="Unassembled WGS sequence"/>
</dbReference>
<accession>A0A2S4UDF6</accession>
<dbReference type="VEuPathDB" id="FungiDB:PSHT_12123"/>
<feature type="compositionally biased region" description="Basic and acidic residues" evidence="1">
    <location>
        <begin position="55"/>
        <end position="67"/>
    </location>
</feature>
<sequence>MERQINNYLDLSPKINGFSSPIGLEFERAPTPGLGGSATPKPFSINYEPEPELLTTKEPELEPENKQTQRKRRQDEEEEPGDSSLSDPPSEPPAPLIEPKPKRTKLKKTTTNKKLKQAPADLTHSVSSQANQPNLEEPKPLPTTNSLPQPPPANPTETSKLSKLSFKRKKTPAKKGKAKPTSKTHTKITVSEVQEDSDLVEGNQDPIVSANSNLESPSHINNDQRQQNTEPDPPNNDPKLLPHHQETTLSTDQEPSSSSKPINKSNPIVTKTSTKKPVKPGFKKINKSNTITTTTTSSSTANTPKASAAPQVLHNLSNRKKAGEYDLNDPNCWGALFGGGDKKPAVKPVKPGNLPPTASLYSGNTAVDRLEARKKQRLEEKKILLHQQMKCGFDLLRQNMDMMDFEIEYKNHVRAMVEKPLSEEYLSQPAPTTTPSHGEESIRSTMGGKNDLSVVMNGTNSPSPANVLRRAGYNRYINPPPPTSSSIVPNSLPSTTLNLPPPPLNHQPPGPIYSSTAFNPSFHSKFSPDLVCLVALSSFGKPLIFLDGLPIPSLLPTNSLASSPFPLD</sequence>
<dbReference type="AlphaFoldDB" id="A0A2S4UDF6"/>
<gene>
    <name evidence="2" type="ORF">PSTT_16292</name>
</gene>
<evidence type="ECO:0000256" key="1">
    <source>
        <dbReference type="SAM" id="MobiDB-lite"/>
    </source>
</evidence>
<reference evidence="2" key="1">
    <citation type="submission" date="2017-12" db="EMBL/GenBank/DDBJ databases">
        <title>Gene loss provides genomic basis for host adaptation in cereal stripe rust fungi.</title>
        <authorList>
            <person name="Xia C."/>
        </authorList>
    </citation>
    <scope>NUCLEOTIDE SEQUENCE [LARGE SCALE GENOMIC DNA]</scope>
    <source>
        <strain evidence="2">93-210</strain>
    </source>
</reference>
<feature type="compositionally biased region" description="Low complexity" evidence="1">
    <location>
        <begin position="255"/>
        <end position="272"/>
    </location>
</feature>
<evidence type="ECO:0000313" key="2">
    <source>
        <dbReference type="EMBL" id="POV95345.1"/>
    </source>
</evidence>